<evidence type="ECO:0000313" key="3">
    <source>
        <dbReference type="Proteomes" id="UP001165366"/>
    </source>
</evidence>
<reference evidence="2" key="2">
    <citation type="submission" date="2024-05" db="EMBL/GenBank/DDBJ databases">
        <title>Rhodohalobacter halophilus gen. nov., sp. nov., a moderately halophilic member of the family Balneolaceae.</title>
        <authorList>
            <person name="Xia J."/>
        </authorList>
    </citation>
    <scope>NUCLEOTIDE SEQUENCE</scope>
    <source>
        <strain evidence="2">WB101</strain>
    </source>
</reference>
<dbReference type="Pfam" id="PF07676">
    <property type="entry name" value="PD40"/>
    <property type="match status" value="5"/>
</dbReference>
<protein>
    <recommendedName>
        <fullName evidence="4">DUF5050 domain-containing protein</fullName>
    </recommendedName>
</protein>
<name>A0ABS9KHF9_9BACT</name>
<gene>
    <name evidence="2" type="ORF">L6773_17070</name>
</gene>
<keyword evidence="3" id="KW-1185">Reference proteome</keyword>
<dbReference type="PANTHER" id="PTHR36842:SF1">
    <property type="entry name" value="PROTEIN TOLB"/>
    <property type="match status" value="1"/>
</dbReference>
<comment type="caution">
    <text evidence="2">The sequence shown here is derived from an EMBL/GenBank/DDBJ whole genome shotgun (WGS) entry which is preliminary data.</text>
</comment>
<comment type="similarity">
    <text evidence="1">Belongs to the TolB family.</text>
</comment>
<dbReference type="RefSeq" id="WP_237855663.1">
    <property type="nucleotide sequence ID" value="NZ_JAKLWS010000029.1"/>
</dbReference>
<dbReference type="Proteomes" id="UP001165366">
    <property type="component" value="Unassembled WGS sequence"/>
</dbReference>
<dbReference type="PROSITE" id="PS51257">
    <property type="entry name" value="PROKAR_LIPOPROTEIN"/>
    <property type="match status" value="1"/>
</dbReference>
<dbReference type="InterPro" id="IPR011042">
    <property type="entry name" value="6-blade_b-propeller_TolB-like"/>
</dbReference>
<sequence>MRLRIQHYFTISLLILIPAGLMISCGDSSTNADPDLGSVEVQIVTTGGDDNPPAFRVTVQGNGAKNVDANDTGTFNNLEPGMYSVELSDIADHCTMSSENPQSVEITGSETLSVTFELNCIGILRNKIVFTRFENGAANLYKSDPDGENITQITDFGVGDYWKIAISPDGTKILFVSEGGGFTTSQIWVVNADGENLENLTNDAQRFHEFPSWSPDGSQIAYHSYVQGGEGDIFIMNADGSGKTNVTNTPTGEWWPDWSPNGNTIAFHVFETGIPGYISTIGIDGTGRSVLLQDDEVSFMNPSWSPDGSKIAFRSNLESEISWEICVADADGSNPNCLTDLKDNQVTHRFPAWSPDGSRLVFDSNRDEDLNFYDVFVINADGSGLRNITADNESSSYFPDWSQLEE</sequence>
<dbReference type="PANTHER" id="PTHR36842">
    <property type="entry name" value="PROTEIN TOLB HOMOLOG"/>
    <property type="match status" value="1"/>
</dbReference>
<organism evidence="2 3">
    <name type="scientific">Rhodohalobacter sulfatireducens</name>
    <dbReference type="NCBI Taxonomy" id="2911366"/>
    <lineage>
        <taxon>Bacteria</taxon>
        <taxon>Pseudomonadati</taxon>
        <taxon>Balneolota</taxon>
        <taxon>Balneolia</taxon>
        <taxon>Balneolales</taxon>
        <taxon>Balneolaceae</taxon>
        <taxon>Rhodohalobacter</taxon>
    </lineage>
</organism>
<dbReference type="Gene3D" id="2.120.10.30">
    <property type="entry name" value="TolB, C-terminal domain"/>
    <property type="match status" value="2"/>
</dbReference>
<accession>A0ABS9KHF9</accession>
<evidence type="ECO:0000313" key="2">
    <source>
        <dbReference type="EMBL" id="MCG2590291.1"/>
    </source>
</evidence>
<evidence type="ECO:0000256" key="1">
    <source>
        <dbReference type="ARBA" id="ARBA00009820"/>
    </source>
</evidence>
<reference evidence="2" key="1">
    <citation type="submission" date="2022-01" db="EMBL/GenBank/DDBJ databases">
        <authorList>
            <person name="Wang Y."/>
        </authorList>
    </citation>
    <scope>NUCLEOTIDE SEQUENCE</scope>
    <source>
        <strain evidence="2">WB101</strain>
    </source>
</reference>
<dbReference type="InterPro" id="IPR011659">
    <property type="entry name" value="WD40"/>
</dbReference>
<evidence type="ECO:0008006" key="4">
    <source>
        <dbReference type="Google" id="ProtNLM"/>
    </source>
</evidence>
<proteinExistence type="inferred from homology"/>
<dbReference type="SUPFAM" id="SSF69304">
    <property type="entry name" value="Tricorn protease N-terminal domain"/>
    <property type="match status" value="1"/>
</dbReference>
<dbReference type="EMBL" id="JAKLWS010000029">
    <property type="protein sequence ID" value="MCG2590291.1"/>
    <property type="molecule type" value="Genomic_DNA"/>
</dbReference>